<organism evidence="2 3">
    <name type="scientific">Actinokineospora bangkokensis</name>
    <dbReference type="NCBI Taxonomy" id="1193682"/>
    <lineage>
        <taxon>Bacteria</taxon>
        <taxon>Bacillati</taxon>
        <taxon>Actinomycetota</taxon>
        <taxon>Actinomycetes</taxon>
        <taxon>Pseudonocardiales</taxon>
        <taxon>Pseudonocardiaceae</taxon>
        <taxon>Actinokineospora</taxon>
    </lineage>
</organism>
<dbReference type="STRING" id="1193682.BJP25_18225"/>
<accession>A0A1Q9LLJ9</accession>
<dbReference type="OrthoDB" id="3677075at2"/>
<dbReference type="EMBL" id="MKQR01000013">
    <property type="protein sequence ID" value="OLR92912.1"/>
    <property type="molecule type" value="Genomic_DNA"/>
</dbReference>
<evidence type="ECO:0000313" key="3">
    <source>
        <dbReference type="Proteomes" id="UP000186040"/>
    </source>
</evidence>
<dbReference type="RefSeq" id="WP_075975177.1">
    <property type="nucleotide sequence ID" value="NZ_MKQR01000013.1"/>
</dbReference>
<dbReference type="Proteomes" id="UP000186040">
    <property type="component" value="Unassembled WGS sequence"/>
</dbReference>
<dbReference type="InterPro" id="IPR009839">
    <property type="entry name" value="SseB_N"/>
</dbReference>
<evidence type="ECO:0000259" key="1">
    <source>
        <dbReference type="Pfam" id="PF07179"/>
    </source>
</evidence>
<proteinExistence type="predicted"/>
<dbReference type="NCBIfam" id="NF033532">
    <property type="entry name" value="lone7para_assoc"/>
    <property type="match status" value="1"/>
</dbReference>
<dbReference type="InterPro" id="IPR047659">
    <property type="entry name" value="T7SS_assoc"/>
</dbReference>
<gene>
    <name evidence="2" type="ORF">BJP25_18225</name>
</gene>
<protein>
    <recommendedName>
        <fullName evidence="1">SseB protein N-terminal domain-containing protein</fullName>
    </recommendedName>
</protein>
<evidence type="ECO:0000313" key="2">
    <source>
        <dbReference type="EMBL" id="OLR92912.1"/>
    </source>
</evidence>
<reference evidence="2 3" key="1">
    <citation type="submission" date="2016-10" db="EMBL/GenBank/DDBJ databases">
        <title>The Draft Genome Sequence of Actinokineospora bangkokensis 44EHWT reveals the biosynthetic pathway of antifungal compounds Thailandins with unusual extender unit butylmalonyl-CoA.</title>
        <authorList>
            <person name="Greule A."/>
            <person name="Intra B."/>
            <person name="Flemming S."/>
            <person name="Rommel M.G."/>
            <person name="Panbangred W."/>
            <person name="Bechthold A."/>
        </authorList>
    </citation>
    <scope>NUCLEOTIDE SEQUENCE [LARGE SCALE GENOMIC DNA]</scope>
    <source>
        <strain evidence="2 3">44EHW</strain>
    </source>
</reference>
<name>A0A1Q9LLJ9_9PSEU</name>
<feature type="domain" description="SseB protein N-terminal" evidence="1">
    <location>
        <begin position="662"/>
        <end position="746"/>
    </location>
</feature>
<dbReference type="AlphaFoldDB" id="A0A1Q9LLJ9"/>
<dbReference type="Pfam" id="PF07179">
    <property type="entry name" value="SseB"/>
    <property type="match status" value="1"/>
</dbReference>
<comment type="caution">
    <text evidence="2">The sequence shown here is derived from an EMBL/GenBank/DDBJ whole genome shotgun (WGS) entry which is preliminary data.</text>
</comment>
<keyword evidence="3" id="KW-1185">Reference proteome</keyword>
<sequence>MTRDDAVQRARAWIAEQHGELSLHVRLDDVALIGGDWYVPYDDPADPIFPTPAVEVPDDGGPLRRYAPRDPQWRTGIPADWPAPTADGVFFDPEWDHERFGHLGVPTRAVLGWLREGTTDQYRRNPDHTPGPMWLGGPLPLTPADRVLDYYGSGWLDTPQLVAGVLDVEVWLPIDHETGMRSRPGPDGDSWLPAFSSVLRCPWPVDEWRTMALREALEMVAEHPAGAVGVRVNWGDRQPAELRTSLIEKFAQYPERGPRPPVTRWPRPEGLFAEVRNAEAAGVVVREEDMVALREAKAWVAGGRSGPRPAGAQAYWDSEGGRYWDVPTRGIIGPTTPELHRWQSVVGAYVGFAIGEVFLVKHDGSLTGALLHSTDRLVREAHDWSSAVTAAGLPRRPAGWLDRWVTGGPRIAETVGLLGAVASPARALIGTFWVDGVSPVFDALLRRGAGGTAQALAASGAHPEILALRDQDEVALADQVAALGTPWEQALLITSKLAHDPGRAISAAKDPVAIMGVCALIGARFGLAGFPVPWIEAVPNRDLIECLATTAFHTFDPDLIPRPDRPLPHPGLPPVTDGMRAAARQNPGGWIYCADPDVDPRYIDGMPLPVLLGGYAVAPDGTLSGETWVNDAYKPSPRRRGLPGPQNEFEAVLNLVAAEWLPYEAALRAALDTDFLVGTAPGGGIAILQAPDGRNVLPVYSSPKYVPAGPEPQRTPLRALLPLLRDVTVVVNPGGIIGIDLPGDALLATTT</sequence>